<sequence>MRTVFDIGMYDGADSAYYLQSGYRVVAVEANPALAQRATETFAAEIASGQMICVNAAISTSRDPVELLLSGSDLGSSSVFSDRVAQKRPIGSVTVPSMTMQNLLSRYGAPFYVKVDIEGADRICVLALNSENRPEYLSFEVGDDVEELVDYAKKVGFGKFKIVSQTSFRELAKQDCLYDRIIQRFVRELGHADCRQIRRAGRFFVSGHSSGPGPWESDGKWYSADESLSRWRRAKATGALSGWYDIHATL</sequence>
<organism evidence="2 3">
    <name type="scientific">Bradyrhizobium xenonodulans</name>
    <dbReference type="NCBI Taxonomy" id="2736875"/>
    <lineage>
        <taxon>Bacteria</taxon>
        <taxon>Pseudomonadati</taxon>
        <taxon>Pseudomonadota</taxon>
        <taxon>Alphaproteobacteria</taxon>
        <taxon>Hyphomicrobiales</taxon>
        <taxon>Nitrobacteraceae</taxon>
        <taxon>Bradyrhizobium</taxon>
    </lineage>
</organism>
<evidence type="ECO:0000259" key="1">
    <source>
        <dbReference type="Pfam" id="PF05050"/>
    </source>
</evidence>
<protein>
    <submittedName>
        <fullName evidence="2">FkbM family methyltransferase</fullName>
    </submittedName>
</protein>
<gene>
    <name evidence="2" type="ORF">I3J27_13820</name>
</gene>
<keyword evidence="2" id="KW-0808">Transferase</keyword>
<dbReference type="NCBIfam" id="TIGR01444">
    <property type="entry name" value="fkbM_fam"/>
    <property type="match status" value="1"/>
</dbReference>
<dbReference type="Proteomes" id="UP001179614">
    <property type="component" value="Chromosome"/>
</dbReference>
<evidence type="ECO:0000313" key="2">
    <source>
        <dbReference type="EMBL" id="WBL81440.1"/>
    </source>
</evidence>
<dbReference type="RefSeq" id="WP_270170055.1">
    <property type="nucleotide sequence ID" value="NZ_CP089391.1"/>
</dbReference>
<proteinExistence type="predicted"/>
<evidence type="ECO:0000313" key="3">
    <source>
        <dbReference type="Proteomes" id="UP001179614"/>
    </source>
</evidence>
<dbReference type="GO" id="GO:0008168">
    <property type="term" value="F:methyltransferase activity"/>
    <property type="evidence" value="ECO:0007669"/>
    <property type="project" value="UniProtKB-KW"/>
</dbReference>
<keyword evidence="2" id="KW-0489">Methyltransferase</keyword>
<feature type="domain" description="Methyltransferase FkbM" evidence="1">
    <location>
        <begin position="6"/>
        <end position="125"/>
    </location>
</feature>
<name>A0ABY7MSS6_9BRAD</name>
<dbReference type="EMBL" id="CP089391">
    <property type="protein sequence ID" value="WBL81440.1"/>
    <property type="molecule type" value="Genomic_DNA"/>
</dbReference>
<dbReference type="Pfam" id="PF05050">
    <property type="entry name" value="Methyltransf_21"/>
    <property type="match status" value="1"/>
</dbReference>
<keyword evidence="3" id="KW-1185">Reference proteome</keyword>
<dbReference type="GO" id="GO:0032259">
    <property type="term" value="P:methylation"/>
    <property type="evidence" value="ECO:0007669"/>
    <property type="project" value="UniProtKB-KW"/>
</dbReference>
<dbReference type="Gene3D" id="3.40.50.150">
    <property type="entry name" value="Vaccinia Virus protein VP39"/>
    <property type="match status" value="1"/>
</dbReference>
<dbReference type="InterPro" id="IPR006342">
    <property type="entry name" value="FkbM_mtfrase"/>
</dbReference>
<dbReference type="SUPFAM" id="SSF53335">
    <property type="entry name" value="S-adenosyl-L-methionine-dependent methyltransferases"/>
    <property type="match status" value="1"/>
</dbReference>
<reference evidence="2" key="1">
    <citation type="submission" date="2021-12" db="EMBL/GenBank/DDBJ databases">
        <title>Bradyrhizobium xenonodulans sp. nov.</title>
        <authorList>
            <person name="Claassens R."/>
            <person name="Venter S.N."/>
            <person name="Beukes C.W."/>
            <person name="Stepkowski T."/>
            <person name="Steenkamp E.T."/>
        </authorList>
    </citation>
    <scope>NUCLEOTIDE SEQUENCE</scope>
    <source>
        <strain evidence="2">14AB</strain>
    </source>
</reference>
<accession>A0ABY7MSS6</accession>
<dbReference type="InterPro" id="IPR029063">
    <property type="entry name" value="SAM-dependent_MTases_sf"/>
</dbReference>